<dbReference type="InterPro" id="IPR043128">
    <property type="entry name" value="Rev_trsase/Diguanyl_cyclase"/>
</dbReference>
<dbReference type="AlphaFoldDB" id="A0A3B0XRT0"/>
<sequence length="624" mass="70588">MPDSHYSLVLRKHIEQLPDTVDLSVSPWKEFIEAANASFCECESKLEVVEKALTQSAEELVLANEEMSAVFQAIPDQSFHLDLKGRIVSYKLGQSSHHYLKQDRLINRYFKDVTDIEVAEKFDVSVNEVAERSTIKNFEFIIVHEKRIFYYEVRMMPLKSQAVIALVRDITERKLAEEQIAFLAYHDSLTALPNNRFFKERLQHAIDQAERNKKMLAVMFLDLDRFKLINDTMGHSAGDELLKIISQRLIEAVRKTDSVAINVGGLNSSVARLGGDEFTILLEDIEGAKSVIRVAERIIENICMPMMLGHQEVYISTSIGISMYPEDAKEADEILKFADMAMYHAKTQGRNNFQFYAESMNESSVELLALENSLHNAIKQKELCLYYQPQINVLSGKLTGMEALIRWKHPEKGFISPGVFIPVAEETGMIMEIGEWVLREACEQGKNWLDAGYHLHKISVNLSARQLKDEGISRLIDRILKETGLPSDKLGIELTESAIILEPDLVLLRLQRIKELGVTLSLDDFGTGYSSLSYLKRFPIDTLKIDQAFVRDVKADHEDGALVKAIITMAHGLGMDVVAEGVEVQGQMDFLAANECDTIQGYLFSRPLPPAELEALLKKVEDQE</sequence>
<evidence type="ECO:0000259" key="1">
    <source>
        <dbReference type="PROSITE" id="PS50883"/>
    </source>
</evidence>
<dbReference type="SUPFAM" id="SSF141868">
    <property type="entry name" value="EAL domain-like"/>
    <property type="match status" value="1"/>
</dbReference>
<feature type="domain" description="EAL" evidence="1">
    <location>
        <begin position="367"/>
        <end position="621"/>
    </location>
</feature>
<dbReference type="SUPFAM" id="SSF55073">
    <property type="entry name" value="Nucleotide cyclase"/>
    <property type="match status" value="1"/>
</dbReference>
<dbReference type="PANTHER" id="PTHR44757:SF2">
    <property type="entry name" value="BIOFILM ARCHITECTURE MAINTENANCE PROTEIN MBAA"/>
    <property type="match status" value="1"/>
</dbReference>
<dbReference type="NCBIfam" id="TIGR00254">
    <property type="entry name" value="GGDEF"/>
    <property type="match status" value="1"/>
</dbReference>
<dbReference type="FunFam" id="3.20.20.450:FF:000001">
    <property type="entry name" value="Cyclic di-GMP phosphodiesterase yahA"/>
    <property type="match status" value="1"/>
</dbReference>
<feature type="domain" description="GGDEF" evidence="2">
    <location>
        <begin position="214"/>
        <end position="358"/>
    </location>
</feature>
<dbReference type="InterPro" id="IPR001633">
    <property type="entry name" value="EAL_dom"/>
</dbReference>
<dbReference type="InterPro" id="IPR035965">
    <property type="entry name" value="PAS-like_dom_sf"/>
</dbReference>
<dbReference type="InterPro" id="IPR000160">
    <property type="entry name" value="GGDEF_dom"/>
</dbReference>
<dbReference type="SMART" id="SM00267">
    <property type="entry name" value="GGDEF"/>
    <property type="match status" value="1"/>
</dbReference>
<dbReference type="CDD" id="cd01948">
    <property type="entry name" value="EAL"/>
    <property type="match status" value="1"/>
</dbReference>
<dbReference type="InterPro" id="IPR029787">
    <property type="entry name" value="Nucleotide_cyclase"/>
</dbReference>
<dbReference type="SMART" id="SM00052">
    <property type="entry name" value="EAL"/>
    <property type="match status" value="1"/>
</dbReference>
<reference evidence="3" key="1">
    <citation type="submission" date="2018-06" db="EMBL/GenBank/DDBJ databases">
        <authorList>
            <person name="Zhirakovskaya E."/>
        </authorList>
    </citation>
    <scope>NUCLEOTIDE SEQUENCE</scope>
</reference>
<dbReference type="PROSITE" id="PS50887">
    <property type="entry name" value="GGDEF"/>
    <property type="match status" value="1"/>
</dbReference>
<dbReference type="InterPro" id="IPR052155">
    <property type="entry name" value="Biofilm_reg_signaling"/>
</dbReference>
<dbReference type="PROSITE" id="PS50883">
    <property type="entry name" value="EAL"/>
    <property type="match status" value="1"/>
</dbReference>
<gene>
    <name evidence="3" type="ORF">MNBD_GAMMA11-654</name>
</gene>
<evidence type="ECO:0000259" key="2">
    <source>
        <dbReference type="PROSITE" id="PS50887"/>
    </source>
</evidence>
<dbReference type="Gene3D" id="3.30.450.20">
    <property type="entry name" value="PAS domain"/>
    <property type="match status" value="1"/>
</dbReference>
<dbReference type="CDD" id="cd01949">
    <property type="entry name" value="GGDEF"/>
    <property type="match status" value="1"/>
</dbReference>
<dbReference type="SUPFAM" id="SSF55785">
    <property type="entry name" value="PYP-like sensor domain (PAS domain)"/>
    <property type="match status" value="1"/>
</dbReference>
<dbReference type="InterPro" id="IPR013656">
    <property type="entry name" value="PAS_4"/>
</dbReference>
<dbReference type="InterPro" id="IPR035919">
    <property type="entry name" value="EAL_sf"/>
</dbReference>
<protein>
    <submittedName>
        <fullName evidence="3">Diguanylate cyclase/phosphodiesterase (GGDEF &amp; EAL domains) with PAS/PAC sensor(S)</fullName>
    </submittedName>
</protein>
<proteinExistence type="predicted"/>
<organism evidence="3">
    <name type="scientific">hydrothermal vent metagenome</name>
    <dbReference type="NCBI Taxonomy" id="652676"/>
    <lineage>
        <taxon>unclassified sequences</taxon>
        <taxon>metagenomes</taxon>
        <taxon>ecological metagenomes</taxon>
    </lineage>
</organism>
<dbReference type="Pfam" id="PF00990">
    <property type="entry name" value="GGDEF"/>
    <property type="match status" value="1"/>
</dbReference>
<dbReference type="Pfam" id="PF00563">
    <property type="entry name" value="EAL"/>
    <property type="match status" value="1"/>
</dbReference>
<accession>A0A3B0XRT0</accession>
<dbReference type="EMBL" id="UOFG01000051">
    <property type="protein sequence ID" value="VAW58894.1"/>
    <property type="molecule type" value="Genomic_DNA"/>
</dbReference>
<name>A0A3B0XRT0_9ZZZZ</name>
<dbReference type="Pfam" id="PF08448">
    <property type="entry name" value="PAS_4"/>
    <property type="match status" value="1"/>
</dbReference>
<dbReference type="FunFam" id="3.30.70.270:FF:000001">
    <property type="entry name" value="Diguanylate cyclase domain protein"/>
    <property type="match status" value="1"/>
</dbReference>
<dbReference type="Gene3D" id="3.30.70.270">
    <property type="match status" value="1"/>
</dbReference>
<dbReference type="PANTHER" id="PTHR44757">
    <property type="entry name" value="DIGUANYLATE CYCLASE DGCP"/>
    <property type="match status" value="1"/>
</dbReference>
<dbReference type="Gene3D" id="3.20.20.450">
    <property type="entry name" value="EAL domain"/>
    <property type="match status" value="1"/>
</dbReference>
<evidence type="ECO:0000313" key="3">
    <source>
        <dbReference type="EMBL" id="VAW58894.1"/>
    </source>
</evidence>